<dbReference type="Gene3D" id="2.60.120.260">
    <property type="entry name" value="Galactose-binding domain-like"/>
    <property type="match status" value="1"/>
</dbReference>
<dbReference type="SUPFAM" id="SSF51445">
    <property type="entry name" value="(Trans)glycosidases"/>
    <property type="match status" value="1"/>
</dbReference>
<evidence type="ECO:0008006" key="3">
    <source>
        <dbReference type="Google" id="ProtNLM"/>
    </source>
</evidence>
<proteinExistence type="predicted"/>
<accession>A0A5C5Z3X6</accession>
<dbReference type="Gene3D" id="3.20.20.80">
    <property type="entry name" value="Glycosidases"/>
    <property type="match status" value="1"/>
</dbReference>
<protein>
    <recommendedName>
        <fullName evidence="3">Glycoside hydrolase family 42 N-terminal domain-containing protein</fullName>
    </recommendedName>
</protein>
<keyword evidence="2" id="KW-1185">Reference proteome</keyword>
<organism evidence="1 2">
    <name type="scientific">Novipirellula herctigrandis</name>
    <dbReference type="NCBI Taxonomy" id="2527986"/>
    <lineage>
        <taxon>Bacteria</taxon>
        <taxon>Pseudomonadati</taxon>
        <taxon>Planctomycetota</taxon>
        <taxon>Planctomycetia</taxon>
        <taxon>Pirellulales</taxon>
        <taxon>Pirellulaceae</taxon>
        <taxon>Novipirellula</taxon>
    </lineage>
</organism>
<evidence type="ECO:0000313" key="1">
    <source>
        <dbReference type="EMBL" id="TWT82089.1"/>
    </source>
</evidence>
<gene>
    <name evidence="1" type="ORF">CA13_35490</name>
</gene>
<dbReference type="RefSeq" id="WP_146398368.1">
    <property type="nucleotide sequence ID" value="NZ_SJPJ01000001.1"/>
</dbReference>
<dbReference type="AlphaFoldDB" id="A0A5C5Z3X6"/>
<dbReference type="Proteomes" id="UP000315010">
    <property type="component" value="Unassembled WGS sequence"/>
</dbReference>
<dbReference type="EMBL" id="SJPJ01000001">
    <property type="protein sequence ID" value="TWT82089.1"/>
    <property type="molecule type" value="Genomic_DNA"/>
</dbReference>
<comment type="caution">
    <text evidence="1">The sequence shown here is derived from an EMBL/GenBank/DDBJ whole genome shotgun (WGS) entry which is preliminary data.</text>
</comment>
<dbReference type="InterPro" id="IPR017853">
    <property type="entry name" value="GH"/>
</dbReference>
<name>A0A5C5Z3X6_9BACT</name>
<sequence length="906" mass="102158">MPFSQLRHKLRIVAFLFATITPQYCSAEWVWIEGESATESNASRHPWYADVKNELLSGGDFLSHFNDQDAAEIEYKIDVPAAGKYEFWMRANPVRTRLSYKLEDSDTAATDWKEIDVSDSSIGNVNIASDNKPDLRFLAWAHVGAFDLPKGAVTLRFRIDSELSNHGSIDCMILTTERFIPQGIFKPDEIEKAIQTAAKENEGWVPLRPKHDPFDNSALLDLRFLNESVAGEGGYISVKDGEFVHQRTAEPIRFWAVNGPASKDVDGLRREAKLLAKRGVNLVRVHGGYFDNSGNVKMEAITHAHEVVDAMKAEGIYSHFSIYFPLWLTPPADSEWLDGYDGKQYPFASLMFNPKFQATYRQWWKALLLTPNAHTGKRLIDDPALAGLEIQNEDSFLFWTFDAKNIPDPQLRILESQFADWLITRYESLDATKKQWKDIASPRDAFDEGRVGFRGLWNIVNDKTLRDKDTVRFLVETQRSFYEQTYRFLRELGFKGVITASNWATADAEVLGPLEKYTYTVTDFIDRHGYFGCQNRGDNSAWSIRDGHTYVDRSALRFEPENPKGENATQQKQFVHPVMDPKYDGMPSMISETAWNRPNRYRSEAPLYLAVYGSLQAGNGIVHFAQDGSQWAVKPGFFMQPWTLMSPATMGQFPAAAMIYRHRLVTPGAVLAEINLEVESLLHLQGTPLPQGASFDVLRLADVPKGTDIKSGNVIDPLIHYAGRTVVNFVDQPTKSRMARLDELINRDKQTVISSTREVLLNYGKGILFVNAPAAQAVSGMLSDAGDVSLRDIVVGSEMELGHIALVSLDAKPISNSQKMLLQVMSEEKNNQFRSTPVGDGTRRIESIGQDPWLFRNLSGYVKLKRVDAKQMQVIALDANGYAVEKLGTADNIQLRPDTMYYLIQQ</sequence>
<evidence type="ECO:0000313" key="2">
    <source>
        <dbReference type="Proteomes" id="UP000315010"/>
    </source>
</evidence>
<reference evidence="1 2" key="1">
    <citation type="submission" date="2019-02" db="EMBL/GenBank/DDBJ databases">
        <title>Deep-cultivation of Planctomycetes and their phenomic and genomic characterization uncovers novel biology.</title>
        <authorList>
            <person name="Wiegand S."/>
            <person name="Jogler M."/>
            <person name="Boedeker C."/>
            <person name="Pinto D."/>
            <person name="Vollmers J."/>
            <person name="Rivas-Marin E."/>
            <person name="Kohn T."/>
            <person name="Peeters S.H."/>
            <person name="Heuer A."/>
            <person name="Rast P."/>
            <person name="Oberbeckmann S."/>
            <person name="Bunk B."/>
            <person name="Jeske O."/>
            <person name="Meyerdierks A."/>
            <person name="Storesund J.E."/>
            <person name="Kallscheuer N."/>
            <person name="Luecker S."/>
            <person name="Lage O.M."/>
            <person name="Pohl T."/>
            <person name="Merkel B.J."/>
            <person name="Hornburger P."/>
            <person name="Mueller R.-W."/>
            <person name="Bruemmer F."/>
            <person name="Labrenz M."/>
            <person name="Spormann A.M."/>
            <person name="Op Den Camp H."/>
            <person name="Overmann J."/>
            <person name="Amann R."/>
            <person name="Jetten M.S.M."/>
            <person name="Mascher T."/>
            <person name="Medema M.H."/>
            <person name="Devos D.P."/>
            <person name="Kaster A.-K."/>
            <person name="Ovreas L."/>
            <person name="Rohde M."/>
            <person name="Galperin M.Y."/>
            <person name="Jogler C."/>
        </authorList>
    </citation>
    <scope>NUCLEOTIDE SEQUENCE [LARGE SCALE GENOMIC DNA]</scope>
    <source>
        <strain evidence="1 2">CA13</strain>
    </source>
</reference>
<dbReference type="OrthoDB" id="9146353at2"/>